<dbReference type="Pfam" id="PF05592">
    <property type="entry name" value="Bac_rhamnosid"/>
    <property type="match status" value="1"/>
</dbReference>
<evidence type="ECO:0000256" key="3">
    <source>
        <dbReference type="ARBA" id="ARBA00022801"/>
    </source>
</evidence>
<dbReference type="PANTHER" id="PTHR33307:SF11">
    <property type="entry name" value="ALPHA-L-RHAMNOSIDASE"/>
    <property type="match status" value="1"/>
</dbReference>
<dbReference type="InterPro" id="IPR008902">
    <property type="entry name" value="Rhamnosid_concanavalin"/>
</dbReference>
<protein>
    <recommendedName>
        <fullName evidence="2">alpha-L-rhamnosidase</fullName>
        <ecNumber evidence="2">3.2.1.40</ecNumber>
    </recommendedName>
</protein>
<comment type="catalytic activity">
    <reaction evidence="1">
        <text>Hydrolysis of terminal non-reducing alpha-L-rhamnose residues in alpha-L-rhamnosides.</text>
        <dbReference type="EC" id="3.2.1.40"/>
    </reaction>
</comment>
<gene>
    <name evidence="8" type="ORF">ABA31_05720</name>
</gene>
<comment type="caution">
    <text evidence="8">The sequence shown here is derived from an EMBL/GenBank/DDBJ whole genome shotgun (WGS) entry which is preliminary data.</text>
</comment>
<name>A0AA87RAC9_9MICO</name>
<dbReference type="InterPro" id="IPR008928">
    <property type="entry name" value="6-hairpin_glycosidase_sf"/>
</dbReference>
<evidence type="ECO:0000313" key="8">
    <source>
        <dbReference type="EMBL" id="GEK79221.1"/>
    </source>
</evidence>
<dbReference type="Pfam" id="PF17389">
    <property type="entry name" value="Bac_rhamnosid6H"/>
    <property type="match status" value="1"/>
</dbReference>
<dbReference type="EMBL" id="BJUU01000002">
    <property type="protein sequence ID" value="GEK79221.1"/>
    <property type="molecule type" value="Genomic_DNA"/>
</dbReference>
<sequence>MTDQVAAAPGPLDPISLGAAWITSAEHRATGVALPVLATVVDVPAGVRLATLHIATLGVLRATIDGRPVSSDVLEPGYADWRTEAEHVVWDVTALLPPGRHVLRLDLGGGMYRSLPDERRWVKVITDLGDIAVAAALELDGEPHTLTGGDWRATTGATLHSGFIGGEDYDARLEPSASTDGIAAWPRAVPAVVPAGLRLVAKATPPIRVVATLPAESITRVGKALVVDFGQNAAGWPVIELPADAHVRLRPAELLLEDGGVDVRTEGWGPVFHTVTTQQPMTWRPSYMYNGLRYLEVLGLDELDRDSVQLEVLAAAVPDASGFTSSDERLDAIWRITRHAIRSNMFSVFTDCPQREKLGYLEQIHLLHDLLVRTYACEPILDRMLELAIGAQRPDGSIGLYAPEWQEFPDPWRGDPNWGGTVVLLAHARHRATGDTAPLARSLEAMLRYTDFLLADRDPDGIARYGLGDFNGASVRKFRNVPLVSTATLHKLLRRTADAACLLGETATAERLLAAAEEVAMDFAREFCGRDGSIGGNGIAELVFALDAGLAPADTIDRIDEQIRAAGHVLDVGEVAMAFLVEQLATAGRHETLLGITRVTDAPSYGYMLAHGATTLTETWDGPTFGFSQNHFMNGAIATWFHEHIVGIRQRERTIGWEAPLIAPAPVGDLTHASGWYDAPGGRIAVEWRIDAGRFCLTGTARQATVRMPSGAEHAVTGAFDLQEPIDR</sequence>
<accession>A0AA87RAC9</accession>
<evidence type="ECO:0000259" key="5">
    <source>
        <dbReference type="Pfam" id="PF08531"/>
    </source>
</evidence>
<feature type="domain" description="Alpha-L-rhamnosidase concanavalin-like" evidence="4">
    <location>
        <begin position="223"/>
        <end position="312"/>
    </location>
</feature>
<dbReference type="InterPro" id="IPR013737">
    <property type="entry name" value="Bac_rhamnosid_N"/>
</dbReference>
<dbReference type="Pfam" id="PF08531">
    <property type="entry name" value="Bac_rhamnosid_N"/>
    <property type="match status" value="1"/>
</dbReference>
<evidence type="ECO:0000259" key="4">
    <source>
        <dbReference type="Pfam" id="PF05592"/>
    </source>
</evidence>
<organism evidence="8 9">
    <name type="scientific">Agrococcus baldri</name>
    <dbReference type="NCBI Taxonomy" id="153730"/>
    <lineage>
        <taxon>Bacteria</taxon>
        <taxon>Bacillati</taxon>
        <taxon>Actinomycetota</taxon>
        <taxon>Actinomycetes</taxon>
        <taxon>Micrococcales</taxon>
        <taxon>Microbacteriaceae</taxon>
        <taxon>Agrococcus</taxon>
    </lineage>
</organism>
<evidence type="ECO:0000256" key="1">
    <source>
        <dbReference type="ARBA" id="ARBA00001445"/>
    </source>
</evidence>
<dbReference type="InterPro" id="IPR016007">
    <property type="entry name" value="Alpha_rhamnosid"/>
</dbReference>
<dbReference type="EC" id="3.2.1.40" evidence="2"/>
<dbReference type="InterPro" id="IPR012341">
    <property type="entry name" value="6hp_glycosidase-like_sf"/>
</dbReference>
<dbReference type="GO" id="GO:0005975">
    <property type="term" value="P:carbohydrate metabolic process"/>
    <property type="evidence" value="ECO:0007669"/>
    <property type="project" value="InterPro"/>
</dbReference>
<keyword evidence="3" id="KW-0378">Hydrolase</keyword>
<feature type="domain" description="Alpha-L-rhamnosidase six-hairpin glycosidase" evidence="6">
    <location>
        <begin position="319"/>
        <end position="645"/>
    </location>
</feature>
<evidence type="ECO:0000313" key="9">
    <source>
        <dbReference type="Proteomes" id="UP000321749"/>
    </source>
</evidence>
<dbReference type="InterPro" id="IPR035396">
    <property type="entry name" value="Bac_rhamnosid6H"/>
</dbReference>
<dbReference type="Gene3D" id="2.60.120.260">
    <property type="entry name" value="Galactose-binding domain-like"/>
    <property type="match status" value="2"/>
</dbReference>
<dbReference type="Gene3D" id="1.50.10.10">
    <property type="match status" value="1"/>
</dbReference>
<dbReference type="GO" id="GO:0030596">
    <property type="term" value="F:alpha-L-rhamnosidase activity"/>
    <property type="evidence" value="ECO:0007669"/>
    <property type="project" value="UniProtKB-EC"/>
</dbReference>
<evidence type="ECO:0000259" key="7">
    <source>
        <dbReference type="Pfam" id="PF17390"/>
    </source>
</evidence>
<dbReference type="Pfam" id="PF17390">
    <property type="entry name" value="Bac_rhamnosid_C"/>
    <property type="match status" value="1"/>
</dbReference>
<evidence type="ECO:0000259" key="6">
    <source>
        <dbReference type="Pfam" id="PF17389"/>
    </source>
</evidence>
<dbReference type="Proteomes" id="UP000321749">
    <property type="component" value="Unassembled WGS sequence"/>
</dbReference>
<dbReference type="SUPFAM" id="SSF48208">
    <property type="entry name" value="Six-hairpin glycosidases"/>
    <property type="match status" value="1"/>
</dbReference>
<keyword evidence="9" id="KW-1185">Reference proteome</keyword>
<reference evidence="8 9" key="1">
    <citation type="submission" date="2019-07" db="EMBL/GenBank/DDBJ databases">
        <title>Whole genome shotgun sequence of Agrococcus baldri NBRC 103055.</title>
        <authorList>
            <person name="Hosoyama A."/>
            <person name="Uohara A."/>
            <person name="Ohji S."/>
            <person name="Ichikawa N."/>
        </authorList>
    </citation>
    <scope>NUCLEOTIDE SEQUENCE [LARGE SCALE GENOMIC DNA]</scope>
    <source>
        <strain evidence="8 9">NBRC 103055</strain>
    </source>
</reference>
<dbReference type="InterPro" id="IPR035398">
    <property type="entry name" value="Bac_rhamnosid_C"/>
</dbReference>
<dbReference type="Gene3D" id="2.60.420.10">
    <property type="entry name" value="Maltose phosphorylase, domain 3"/>
    <property type="match status" value="1"/>
</dbReference>
<proteinExistence type="predicted"/>
<dbReference type="PANTHER" id="PTHR33307">
    <property type="entry name" value="ALPHA-RHAMNOSIDASE (EUROFUNG)"/>
    <property type="match status" value="1"/>
</dbReference>
<feature type="domain" description="Alpha-L-rhamnosidase C-terminal" evidence="7">
    <location>
        <begin position="647"/>
        <end position="698"/>
    </location>
</feature>
<dbReference type="AlphaFoldDB" id="A0AA87RAC9"/>
<dbReference type="RefSeq" id="WP_146792589.1">
    <property type="nucleotide sequence ID" value="NZ_BJUU01000002.1"/>
</dbReference>
<evidence type="ECO:0000256" key="2">
    <source>
        <dbReference type="ARBA" id="ARBA00012652"/>
    </source>
</evidence>
<feature type="domain" description="Bacterial alpha-L-rhamnosidase N-terminal" evidence="5">
    <location>
        <begin position="47"/>
        <end position="210"/>
    </location>
</feature>